<proteinExistence type="predicted"/>
<dbReference type="STRING" id="1429083.GCA_001885685_02990"/>
<dbReference type="AlphaFoldDB" id="A0A1H7N6S1"/>
<dbReference type="Gene3D" id="3.30.1450.10">
    <property type="match status" value="1"/>
</dbReference>
<name>A0A1H7N6S1_9GAMM</name>
<evidence type="ECO:0000256" key="1">
    <source>
        <dbReference type="ARBA" id="ARBA00022729"/>
    </source>
</evidence>
<keyword evidence="6" id="KW-1185">Reference proteome</keyword>
<dbReference type="OrthoDB" id="5422169at2"/>
<dbReference type="PROSITE" id="PS51257">
    <property type="entry name" value="PROKAR_LIPOPROTEIN"/>
    <property type="match status" value="1"/>
</dbReference>
<evidence type="ECO:0000313" key="5">
    <source>
        <dbReference type="EMBL" id="SEL19326.1"/>
    </source>
</evidence>
<keyword evidence="1 3" id="KW-0732">Signal</keyword>
<dbReference type="Pfam" id="PF04355">
    <property type="entry name" value="BamE"/>
    <property type="match status" value="1"/>
</dbReference>
<feature type="chain" id="PRO_5010169265" evidence="3">
    <location>
        <begin position="26"/>
        <end position="84"/>
    </location>
</feature>
<organism evidence="5 6">
    <name type="scientific">Atopomonas hussainii</name>
    <dbReference type="NCBI Taxonomy" id="1429083"/>
    <lineage>
        <taxon>Bacteria</taxon>
        <taxon>Pseudomonadati</taxon>
        <taxon>Pseudomonadota</taxon>
        <taxon>Gammaproteobacteria</taxon>
        <taxon>Pseudomonadales</taxon>
        <taxon>Pseudomonadaceae</taxon>
        <taxon>Atopomonas</taxon>
    </lineage>
</organism>
<sequence length="84" mass="8780">MRSSLLAFGGLAALTLLTACSKVNQANYDQLKVGMSKAEVQQLLGDGQCEGAMGATSCTWGDDKRGISVQFVADKVLLFSGHGL</sequence>
<feature type="signal peptide" evidence="3">
    <location>
        <begin position="1"/>
        <end position="25"/>
    </location>
</feature>
<dbReference type="GO" id="GO:0019867">
    <property type="term" value="C:outer membrane"/>
    <property type="evidence" value="ECO:0007669"/>
    <property type="project" value="InterPro"/>
</dbReference>
<protein>
    <submittedName>
        <fullName evidence="5">SmpA / OmlA family protein</fullName>
    </submittedName>
</protein>
<evidence type="ECO:0000256" key="3">
    <source>
        <dbReference type="SAM" id="SignalP"/>
    </source>
</evidence>
<dbReference type="Proteomes" id="UP000185766">
    <property type="component" value="Unassembled WGS sequence"/>
</dbReference>
<reference evidence="5 6" key="1">
    <citation type="submission" date="2016-10" db="EMBL/GenBank/DDBJ databases">
        <authorList>
            <person name="de Groot N.N."/>
        </authorList>
    </citation>
    <scope>NUCLEOTIDE SEQUENCE [LARGE SCALE GENOMIC DNA]</scope>
    <source>
        <strain evidence="5 6">JCM 19513</strain>
    </source>
</reference>
<gene>
    <name evidence="5" type="ORF">SAMN05216214_10944</name>
</gene>
<keyword evidence="2" id="KW-0472">Membrane</keyword>
<evidence type="ECO:0000313" key="6">
    <source>
        <dbReference type="Proteomes" id="UP000185766"/>
    </source>
</evidence>
<dbReference type="InterPro" id="IPR007450">
    <property type="entry name" value="BamE_dom"/>
</dbReference>
<dbReference type="RefSeq" id="WP_071872194.1">
    <property type="nucleotide sequence ID" value="NZ_FOAS01000009.1"/>
</dbReference>
<feature type="domain" description="Outer membrane protein assembly factor BamE" evidence="4">
    <location>
        <begin position="23"/>
        <end position="56"/>
    </location>
</feature>
<evidence type="ECO:0000259" key="4">
    <source>
        <dbReference type="Pfam" id="PF04355"/>
    </source>
</evidence>
<dbReference type="InterPro" id="IPR037873">
    <property type="entry name" value="BamE-like"/>
</dbReference>
<accession>A0A1H7N6S1</accession>
<evidence type="ECO:0000256" key="2">
    <source>
        <dbReference type="ARBA" id="ARBA00023136"/>
    </source>
</evidence>
<dbReference type="EMBL" id="FOAS01000009">
    <property type="protein sequence ID" value="SEL19326.1"/>
    <property type="molecule type" value="Genomic_DNA"/>
</dbReference>